<dbReference type="EMBL" id="FLUA01000001">
    <property type="protein sequence ID" value="SBV60809.1"/>
    <property type="molecule type" value="Genomic_DNA"/>
</dbReference>
<protein>
    <submittedName>
        <fullName evidence="2">Uncharacterized protein</fullName>
    </submittedName>
</protein>
<dbReference type="EMBL" id="FLUB01000020">
    <property type="protein sequence ID" value="SBV68564.1"/>
    <property type="molecule type" value="Genomic_DNA"/>
</dbReference>
<evidence type="ECO:0000313" key="2">
    <source>
        <dbReference type="EMBL" id="SBV68564.1"/>
    </source>
</evidence>
<evidence type="ECO:0000313" key="1">
    <source>
        <dbReference type="EMBL" id="SBV60809.1"/>
    </source>
</evidence>
<gene>
    <name evidence="1" type="ORF">KL86CIT2_10013</name>
    <name evidence="2" type="ORF">KM92CIT3_80956</name>
</gene>
<name>A0A212INX7_9ENTR</name>
<proteinExistence type="predicted"/>
<accession>A0A212INX7</accession>
<reference evidence="2" key="1">
    <citation type="submission" date="2016-04" db="EMBL/GenBank/DDBJ databases">
        <authorList>
            <person name="Evans L.H."/>
            <person name="Alamgir A."/>
            <person name="Owens N."/>
            <person name="Weber N.D."/>
            <person name="Virtaneva K."/>
            <person name="Barbian K."/>
            <person name="Babar A."/>
            <person name="Rosenke K."/>
        </authorList>
    </citation>
    <scope>NUCLEOTIDE SEQUENCE</scope>
    <source>
        <strain evidence="1">86-2</strain>
        <strain evidence="2">92-3</strain>
    </source>
</reference>
<organism evidence="2">
    <name type="scientific">uncultured Citrobacter sp</name>
    <dbReference type="NCBI Taxonomy" id="200446"/>
    <lineage>
        <taxon>Bacteria</taxon>
        <taxon>Pseudomonadati</taxon>
        <taxon>Pseudomonadota</taxon>
        <taxon>Gammaproteobacteria</taxon>
        <taxon>Enterobacterales</taxon>
        <taxon>Enterobacteriaceae</taxon>
        <taxon>Citrobacter</taxon>
        <taxon>environmental samples</taxon>
    </lineage>
</organism>
<sequence>MILTGGVATSQNVLAHIHKDTIGDVVRKSHNVIDNLLIMRLNLSFYIPLMG</sequence>
<dbReference type="AlphaFoldDB" id="A0A212INX7"/>